<sequence>MNAAVVEEYGTPRYRAFEEPVAGEGQLVVEVEAAGLNPVDQAKAAGRFYSGRAPLPFVAGGEGAGIVAGGRRVYFDAPVAPFGSMADRSLVNAADAIDVPDGVEPALAVAVGIAGLAAWLPLAWRAQLQPGETVLVLGATGVVGCIAVQAAKLLGAARVVAAGRNEQALARAAALGADATVRLDASEGDDLTAAFREAAGGGVDVVIDPLWGEPAVAALGALGDGGRLIQIGQSAGATATFPSAIVRGKLAEIRGHTNFLAPHDVKVAAYRTLAEHAAAGRITVEIEAAPLSEVATVWERQQAGGHGKKLVLVP</sequence>
<name>D3F4K1_CONWI</name>
<dbReference type="InterPro" id="IPR036291">
    <property type="entry name" value="NAD(P)-bd_dom_sf"/>
</dbReference>
<dbReference type="SMART" id="SM00829">
    <property type="entry name" value="PKS_ER"/>
    <property type="match status" value="1"/>
</dbReference>
<reference evidence="2 3" key="1">
    <citation type="journal article" date="2010" name="Stand. Genomic Sci.">
        <title>Complete genome sequence of Conexibacter woesei type strain (ID131577).</title>
        <authorList>
            <person name="Pukall R."/>
            <person name="Lapidus A."/>
            <person name="Glavina Del Rio T."/>
            <person name="Copeland A."/>
            <person name="Tice H."/>
            <person name="Cheng J.-F."/>
            <person name="Lucas S."/>
            <person name="Chen F."/>
            <person name="Nolan M."/>
            <person name="Bruce D."/>
            <person name="Goodwin L."/>
            <person name="Pitluck S."/>
            <person name="Mavromatis K."/>
            <person name="Ivanova N."/>
            <person name="Ovchinnikova G."/>
            <person name="Pati A."/>
            <person name="Chen A."/>
            <person name="Palaniappan K."/>
            <person name="Land M."/>
            <person name="Hauser L."/>
            <person name="Chang Y.-J."/>
            <person name="Jeffries C.D."/>
            <person name="Chain P."/>
            <person name="Meincke L."/>
            <person name="Sims D."/>
            <person name="Brettin T."/>
            <person name="Detter J.C."/>
            <person name="Rohde M."/>
            <person name="Goeker M."/>
            <person name="Bristow J."/>
            <person name="Eisen J.A."/>
            <person name="Markowitz V."/>
            <person name="Kyrpides N.C."/>
            <person name="Klenk H.-P."/>
            <person name="Hugenholtz P."/>
        </authorList>
    </citation>
    <scope>NUCLEOTIDE SEQUENCE [LARGE SCALE GENOMIC DNA]</scope>
    <source>
        <strain evidence="3">DSM 14684 / CIP 108061 / JCM 11494 / NBRC 100937 / ID131577</strain>
    </source>
</reference>
<dbReference type="InterPro" id="IPR013154">
    <property type="entry name" value="ADH-like_N"/>
</dbReference>
<gene>
    <name evidence="2" type="ordered locus">Cwoe_4041</name>
</gene>
<dbReference type="Proteomes" id="UP000008229">
    <property type="component" value="Chromosome"/>
</dbReference>
<reference evidence="3" key="2">
    <citation type="submission" date="2010-01" db="EMBL/GenBank/DDBJ databases">
        <title>The complete genome of Conexibacter woesei DSM 14684.</title>
        <authorList>
            <consortium name="US DOE Joint Genome Institute (JGI-PGF)"/>
            <person name="Lucas S."/>
            <person name="Copeland A."/>
            <person name="Lapidus A."/>
            <person name="Glavina del Rio T."/>
            <person name="Dalin E."/>
            <person name="Tice H."/>
            <person name="Bruce D."/>
            <person name="Goodwin L."/>
            <person name="Pitluck S."/>
            <person name="Kyrpides N."/>
            <person name="Mavromatis K."/>
            <person name="Ivanova N."/>
            <person name="Mikhailova N."/>
            <person name="Chertkov O."/>
            <person name="Brettin T."/>
            <person name="Detter J.C."/>
            <person name="Han C."/>
            <person name="Larimer F."/>
            <person name="Land M."/>
            <person name="Hauser L."/>
            <person name="Markowitz V."/>
            <person name="Cheng J.-F."/>
            <person name="Hugenholtz P."/>
            <person name="Woyke T."/>
            <person name="Wu D."/>
            <person name="Pukall R."/>
            <person name="Steenblock K."/>
            <person name="Schneider S."/>
            <person name="Klenk H.-P."/>
            <person name="Eisen J.A."/>
        </authorList>
    </citation>
    <scope>NUCLEOTIDE SEQUENCE [LARGE SCALE GENOMIC DNA]</scope>
    <source>
        <strain evidence="3">DSM 14684 / CIP 108061 / JCM 11494 / NBRC 100937 / ID131577</strain>
    </source>
</reference>
<dbReference type="HOGENOM" id="CLU_026673_7_0_11"/>
<dbReference type="PANTHER" id="PTHR43677">
    <property type="entry name" value="SHORT-CHAIN DEHYDROGENASE/REDUCTASE"/>
    <property type="match status" value="1"/>
</dbReference>
<evidence type="ECO:0000313" key="2">
    <source>
        <dbReference type="EMBL" id="ADB52458.1"/>
    </source>
</evidence>
<feature type="domain" description="Enoyl reductase (ER)" evidence="1">
    <location>
        <begin position="10"/>
        <end position="312"/>
    </location>
</feature>
<dbReference type="PANTHER" id="PTHR43677:SF11">
    <property type="entry name" value="ZINC-CONTAINING ALCOHOL DEHYDROGENASE"/>
    <property type="match status" value="1"/>
</dbReference>
<dbReference type="Gene3D" id="3.90.180.10">
    <property type="entry name" value="Medium-chain alcohol dehydrogenases, catalytic domain"/>
    <property type="match status" value="1"/>
</dbReference>
<evidence type="ECO:0000259" key="1">
    <source>
        <dbReference type="SMART" id="SM00829"/>
    </source>
</evidence>
<evidence type="ECO:0000313" key="3">
    <source>
        <dbReference type="Proteomes" id="UP000008229"/>
    </source>
</evidence>
<accession>D3F4K1</accession>
<dbReference type="InterPro" id="IPR011032">
    <property type="entry name" value="GroES-like_sf"/>
</dbReference>
<dbReference type="KEGG" id="cwo:Cwoe_4041"/>
<keyword evidence="3" id="KW-1185">Reference proteome</keyword>
<dbReference type="STRING" id="469383.Cwoe_4041"/>
<dbReference type="OrthoDB" id="9787435at2"/>
<dbReference type="GO" id="GO:0016491">
    <property type="term" value="F:oxidoreductase activity"/>
    <property type="evidence" value="ECO:0007669"/>
    <property type="project" value="InterPro"/>
</dbReference>
<organism evidence="2 3">
    <name type="scientific">Conexibacter woesei (strain DSM 14684 / CCUG 47730 / CIP 108061 / JCM 11494 / NBRC 100937 / ID131577)</name>
    <dbReference type="NCBI Taxonomy" id="469383"/>
    <lineage>
        <taxon>Bacteria</taxon>
        <taxon>Bacillati</taxon>
        <taxon>Actinomycetota</taxon>
        <taxon>Thermoleophilia</taxon>
        <taxon>Solirubrobacterales</taxon>
        <taxon>Conexibacteraceae</taxon>
        <taxon>Conexibacter</taxon>
    </lineage>
</organism>
<dbReference type="SUPFAM" id="SSF51735">
    <property type="entry name" value="NAD(P)-binding Rossmann-fold domains"/>
    <property type="match status" value="1"/>
</dbReference>
<protein>
    <submittedName>
        <fullName evidence="2">Alcohol dehydrogenase zinc-binding domain protein</fullName>
    </submittedName>
</protein>
<dbReference type="Pfam" id="PF08240">
    <property type="entry name" value="ADH_N"/>
    <property type="match status" value="1"/>
</dbReference>
<dbReference type="RefSeq" id="WP_012935509.1">
    <property type="nucleotide sequence ID" value="NC_013739.1"/>
</dbReference>
<dbReference type="InterPro" id="IPR051397">
    <property type="entry name" value="Zn-ADH-like_protein"/>
</dbReference>
<dbReference type="InterPro" id="IPR020843">
    <property type="entry name" value="ER"/>
</dbReference>
<proteinExistence type="predicted"/>
<dbReference type="eggNOG" id="COG0604">
    <property type="taxonomic scope" value="Bacteria"/>
</dbReference>
<dbReference type="SUPFAM" id="SSF50129">
    <property type="entry name" value="GroES-like"/>
    <property type="match status" value="1"/>
</dbReference>
<dbReference type="Pfam" id="PF00107">
    <property type="entry name" value="ADH_zinc_N"/>
    <property type="match status" value="1"/>
</dbReference>
<dbReference type="InterPro" id="IPR013149">
    <property type="entry name" value="ADH-like_C"/>
</dbReference>
<dbReference type="EMBL" id="CP001854">
    <property type="protein sequence ID" value="ADB52458.1"/>
    <property type="molecule type" value="Genomic_DNA"/>
</dbReference>
<dbReference type="AlphaFoldDB" id="D3F4K1"/>